<dbReference type="PANTHER" id="PTHR35005">
    <property type="entry name" value="3-DEHYDRO-SCYLLO-INOSOSE HYDROLASE"/>
    <property type="match status" value="1"/>
</dbReference>
<dbReference type="Gene3D" id="3.40.50.10310">
    <property type="entry name" value="Creatininase"/>
    <property type="match status" value="1"/>
</dbReference>
<dbReference type="AlphaFoldDB" id="A0A9E6XWZ7"/>
<dbReference type="PANTHER" id="PTHR35005:SF1">
    <property type="entry name" value="2-AMINO-5-FORMYLAMINO-6-RIBOSYLAMINOPYRIMIDIN-4(3H)-ONE 5'-MONOPHOSPHATE DEFORMYLASE"/>
    <property type="match status" value="1"/>
</dbReference>
<dbReference type="SUPFAM" id="SSF102215">
    <property type="entry name" value="Creatininase"/>
    <property type="match status" value="1"/>
</dbReference>
<dbReference type="RefSeq" id="WP_259315652.1">
    <property type="nucleotide sequence ID" value="NZ_CP087164.1"/>
</dbReference>
<dbReference type="KEGG" id="sbae:DSM104329_02370"/>
<dbReference type="InterPro" id="IPR024087">
    <property type="entry name" value="Creatininase-like_sf"/>
</dbReference>
<proteinExistence type="inferred from homology"/>
<evidence type="ECO:0000256" key="5">
    <source>
        <dbReference type="ARBA" id="ARBA00024029"/>
    </source>
</evidence>
<dbReference type="GO" id="GO:0009231">
    <property type="term" value="P:riboflavin biosynthetic process"/>
    <property type="evidence" value="ECO:0007669"/>
    <property type="project" value="TreeGrafter"/>
</dbReference>
<gene>
    <name evidence="6" type="primary">crnA_2</name>
    <name evidence="6" type="ORF">DSM104329_02370</name>
</gene>
<comment type="cofactor">
    <cofactor evidence="1">
        <name>Zn(2+)</name>
        <dbReference type="ChEBI" id="CHEBI:29105"/>
    </cofactor>
</comment>
<keyword evidence="3 6" id="KW-0378">Hydrolase</keyword>
<dbReference type="GO" id="GO:0046872">
    <property type="term" value="F:metal ion binding"/>
    <property type="evidence" value="ECO:0007669"/>
    <property type="project" value="UniProtKB-KW"/>
</dbReference>
<dbReference type="GO" id="GO:0016811">
    <property type="term" value="F:hydrolase activity, acting on carbon-nitrogen (but not peptide) bonds, in linear amides"/>
    <property type="evidence" value="ECO:0007669"/>
    <property type="project" value="TreeGrafter"/>
</dbReference>
<dbReference type="GO" id="GO:0047789">
    <property type="term" value="F:creatininase activity"/>
    <property type="evidence" value="ECO:0007669"/>
    <property type="project" value="UniProtKB-EC"/>
</dbReference>
<evidence type="ECO:0000256" key="3">
    <source>
        <dbReference type="ARBA" id="ARBA00022801"/>
    </source>
</evidence>
<comment type="similarity">
    <text evidence="5">Belongs to the creatininase superfamily.</text>
</comment>
<dbReference type="Proteomes" id="UP001162834">
    <property type="component" value="Chromosome"/>
</dbReference>
<evidence type="ECO:0000313" key="6">
    <source>
        <dbReference type="EMBL" id="UGS35973.1"/>
    </source>
</evidence>
<dbReference type="EC" id="3.5.2.10" evidence="6"/>
<evidence type="ECO:0000256" key="2">
    <source>
        <dbReference type="ARBA" id="ARBA00022723"/>
    </source>
</evidence>
<reference evidence="6" key="1">
    <citation type="journal article" date="2022" name="Int. J. Syst. Evol. Microbiol.">
        <title>Pseudomonas aegrilactucae sp. nov. and Pseudomonas morbosilactucae sp. nov., pathogens causing bacterial rot of lettuce in Japan.</title>
        <authorList>
            <person name="Sawada H."/>
            <person name="Fujikawa T."/>
            <person name="Satou M."/>
        </authorList>
    </citation>
    <scope>NUCLEOTIDE SEQUENCE</scope>
    <source>
        <strain evidence="6">0166_1</strain>
    </source>
</reference>
<organism evidence="6 7">
    <name type="scientific">Capillimicrobium parvum</name>
    <dbReference type="NCBI Taxonomy" id="2884022"/>
    <lineage>
        <taxon>Bacteria</taxon>
        <taxon>Bacillati</taxon>
        <taxon>Actinomycetota</taxon>
        <taxon>Thermoleophilia</taxon>
        <taxon>Solirubrobacterales</taxon>
        <taxon>Capillimicrobiaceae</taxon>
        <taxon>Capillimicrobium</taxon>
    </lineage>
</organism>
<evidence type="ECO:0000256" key="1">
    <source>
        <dbReference type="ARBA" id="ARBA00001947"/>
    </source>
</evidence>
<evidence type="ECO:0000313" key="7">
    <source>
        <dbReference type="Proteomes" id="UP001162834"/>
    </source>
</evidence>
<keyword evidence="4" id="KW-0862">Zinc</keyword>
<evidence type="ECO:0000256" key="4">
    <source>
        <dbReference type="ARBA" id="ARBA00022833"/>
    </source>
</evidence>
<dbReference type="InterPro" id="IPR003785">
    <property type="entry name" value="Creatininase/forma_Hydrolase"/>
</dbReference>
<name>A0A9E6XWZ7_9ACTN</name>
<dbReference type="EMBL" id="CP087164">
    <property type="protein sequence ID" value="UGS35973.1"/>
    <property type="molecule type" value="Genomic_DNA"/>
</dbReference>
<keyword evidence="2" id="KW-0479">Metal-binding</keyword>
<dbReference type="Pfam" id="PF02633">
    <property type="entry name" value="Creatininase"/>
    <property type="match status" value="1"/>
</dbReference>
<protein>
    <submittedName>
        <fullName evidence="6">Creatinine amidohydrolase</fullName>
        <ecNumber evidence="6">3.5.2.10</ecNumber>
    </submittedName>
</protein>
<accession>A0A9E6XWZ7</accession>
<keyword evidence="7" id="KW-1185">Reference proteome</keyword>
<sequence>MSKVPAHRYELLTWEEARAAALADTVVLLPIGAVEQHGPHLPLDVDINLAVAVADRVAADRRGVLVAPGVPWGLSAAHLQFAGTLSLSAQTMTALLTDLADSLARHGFRKIAFVVAHNSNRPLVSLVAKEISHRHGLPVLMLFCTDFAADAFAEARVSAPGGELHAGELETAVELHLRPDVVRMDRAVRAPVDAKGQFGMSMAASDIYGKGLVQVGFDLARATPSGVLGDPTVAVGEVGQRVFDAMVEGVSISIDEYQELEW</sequence>